<dbReference type="GO" id="GO:0046872">
    <property type="term" value="F:metal ion binding"/>
    <property type="evidence" value="ECO:0007669"/>
    <property type="project" value="UniProtKB-KW"/>
</dbReference>
<dbReference type="CDD" id="cd09396">
    <property type="entry name" value="LIM_DA1"/>
    <property type="match status" value="1"/>
</dbReference>
<keyword evidence="3" id="KW-0677">Repeat</keyword>
<keyword evidence="1 7" id="KW-0728">SH3 domain</keyword>
<feature type="compositionally biased region" description="Low complexity" evidence="8">
    <location>
        <begin position="143"/>
        <end position="155"/>
    </location>
</feature>
<sequence>MSCSDNPIRSEYASNVLRSAAFFDRHHNNVRPVVPPPVPKEKAIALYNFIPQDPDTQIPLTKGDAIVVIRKDADGWWLVKKDSIKGLVPGTYVQLENTSGLDVDVILAAREASNKRILELTQREELLRNQQEGEASRTERQHSQSSLSLSSSPRSNGKAIPRKLKKCFACNETILGRTKTAKGQIFHEICLLCKGCREAIEEDEDFTLIRKKAYHVDCAENVVQCSVCQKEILGRIHRIGNQTYHKLCIQCSICAKQVAEADAELEGEDVICVNCRVIRERAKQEEAQREAEKRAGKHAQRQKIETAKQQELLEKSRKEEEVAESNRQKDKQVEERKKLDSHTRKETENARIGETRTDKESSLPSPFPSSSKIALANSNPTSESRARGSSNTSSLGEFDLAARNSAFVHDERLSDMSNLDGDFDPRIFGSDRDSFRVSEVLDMEKIKMHDQNGASRVRGATVDRLSNISGFSDLSDLSDNDRMTASSQKRDDGMTRTTSVVQEEENSDQSISYEKCAGCDQILEGEAMSALDQYFHPECFKCSECKHVIPESEGYAEHEGMAFHQSCYQSRFGKKCVRCEKSLKGKVIKALESLYHPDCFVCHRCNSSLTESFFEHQGNVVCAGCKHDLIRVQVQQAITDPETVLFATAAYEFVAEDASQLTIRPGDLLQILRKDPDGWWYAEMGQQRGYVPGSYLVVHPAGKPIQQSSTQAASAHTKANSSSQAQCAKCATSNPRVARFCRKCGNNLQN</sequence>
<reference evidence="11" key="2">
    <citation type="submission" date="2011-02" db="EMBL/GenBank/DDBJ databases">
        <authorList>
            <person name="MacLean D."/>
        </authorList>
    </citation>
    <scope>NUCLEOTIDE SEQUENCE</scope>
</reference>
<keyword evidence="4 6" id="KW-0862">Zinc</keyword>
<proteinExistence type="predicted"/>
<dbReference type="SUPFAM" id="SSF50044">
    <property type="entry name" value="SH3-domain"/>
    <property type="match status" value="2"/>
</dbReference>
<feature type="domain" description="LIM zinc-binding" evidence="10">
    <location>
        <begin position="223"/>
        <end position="282"/>
    </location>
</feature>
<feature type="compositionally biased region" description="Polar residues" evidence="8">
    <location>
        <begin position="476"/>
        <end position="487"/>
    </location>
</feature>
<dbReference type="SMART" id="SM00326">
    <property type="entry name" value="SH3"/>
    <property type="match status" value="2"/>
</dbReference>
<dbReference type="SMART" id="SM00132">
    <property type="entry name" value="LIM"/>
    <property type="match status" value="4"/>
</dbReference>
<feature type="compositionally biased region" description="Polar residues" evidence="8">
    <location>
        <begin position="376"/>
        <end position="394"/>
    </location>
</feature>
<dbReference type="EMBL" id="FR824046">
    <property type="protein sequence ID" value="CCA13895.1"/>
    <property type="molecule type" value="Genomic_DNA"/>
</dbReference>
<dbReference type="Gene3D" id="2.10.110.10">
    <property type="entry name" value="Cysteine Rich Protein"/>
    <property type="match status" value="4"/>
</dbReference>
<evidence type="ECO:0000256" key="2">
    <source>
        <dbReference type="ARBA" id="ARBA00022723"/>
    </source>
</evidence>
<evidence type="ECO:0000256" key="3">
    <source>
        <dbReference type="ARBA" id="ARBA00022737"/>
    </source>
</evidence>
<feature type="domain" description="SH3" evidence="9">
    <location>
        <begin position="642"/>
        <end position="701"/>
    </location>
</feature>
<feature type="compositionally biased region" description="Basic and acidic residues" evidence="8">
    <location>
        <begin position="311"/>
        <end position="361"/>
    </location>
</feature>
<dbReference type="Gene3D" id="2.30.30.40">
    <property type="entry name" value="SH3 Domains"/>
    <property type="match status" value="2"/>
</dbReference>
<dbReference type="CDD" id="cd00174">
    <property type="entry name" value="SH3"/>
    <property type="match status" value="1"/>
</dbReference>
<dbReference type="HOGENOM" id="CLU_019923_0_0_1"/>
<name>F0VYN1_9STRA</name>
<reference evidence="11" key="1">
    <citation type="journal article" date="2011" name="PLoS Biol.">
        <title>Gene gain and loss during evolution of obligate parasitism in the white rust pathogen of Arabidopsis thaliana.</title>
        <authorList>
            <person name="Kemen E."/>
            <person name="Gardiner A."/>
            <person name="Schultz-Larsen T."/>
            <person name="Kemen A.C."/>
            <person name="Balmuth A.L."/>
            <person name="Robert-Seilaniantz A."/>
            <person name="Bailey K."/>
            <person name="Holub E."/>
            <person name="Studholme D.J."/>
            <person name="Maclean D."/>
            <person name="Jones J.D."/>
        </authorList>
    </citation>
    <scope>NUCLEOTIDE SEQUENCE</scope>
</reference>
<feature type="region of interest" description="Disordered" evidence="8">
    <location>
        <begin position="311"/>
        <end position="394"/>
    </location>
</feature>
<accession>F0VYN1</accession>
<evidence type="ECO:0000256" key="5">
    <source>
        <dbReference type="ARBA" id="ARBA00023038"/>
    </source>
</evidence>
<evidence type="ECO:0000259" key="9">
    <source>
        <dbReference type="PROSITE" id="PS50002"/>
    </source>
</evidence>
<evidence type="ECO:0000313" key="11">
    <source>
        <dbReference type="EMBL" id="CCA13895.1"/>
    </source>
</evidence>
<dbReference type="Pfam" id="PF00412">
    <property type="entry name" value="LIM"/>
    <property type="match status" value="4"/>
</dbReference>
<gene>
    <name evidence="11" type="primary">AlNc14C1G33</name>
    <name evidence="11" type="ORF">ALNC14_000380</name>
</gene>
<dbReference type="InterPro" id="IPR036028">
    <property type="entry name" value="SH3-like_dom_sf"/>
</dbReference>
<keyword evidence="5 6" id="KW-0440">LIM domain</keyword>
<dbReference type="PROSITE" id="PS50002">
    <property type="entry name" value="SH3"/>
    <property type="match status" value="2"/>
</dbReference>
<dbReference type="Pfam" id="PF14604">
    <property type="entry name" value="SH3_9"/>
    <property type="match status" value="1"/>
</dbReference>
<dbReference type="PROSITE" id="PS00028">
    <property type="entry name" value="ZINC_FINGER_C2H2_1"/>
    <property type="match status" value="1"/>
</dbReference>
<dbReference type="InterPro" id="IPR013087">
    <property type="entry name" value="Znf_C2H2_type"/>
</dbReference>
<dbReference type="PROSITE" id="PS50023">
    <property type="entry name" value="LIM_DOMAIN_2"/>
    <property type="match status" value="3"/>
</dbReference>
<evidence type="ECO:0000256" key="6">
    <source>
        <dbReference type="PROSITE-ProRule" id="PRU00125"/>
    </source>
</evidence>
<evidence type="ECO:0000259" key="10">
    <source>
        <dbReference type="PROSITE" id="PS50023"/>
    </source>
</evidence>
<evidence type="ECO:0000256" key="1">
    <source>
        <dbReference type="ARBA" id="ARBA00022443"/>
    </source>
</evidence>
<evidence type="ECO:0000256" key="7">
    <source>
        <dbReference type="PROSITE-ProRule" id="PRU00192"/>
    </source>
</evidence>
<feature type="region of interest" description="Disordered" evidence="8">
    <location>
        <begin position="129"/>
        <end position="159"/>
    </location>
</feature>
<dbReference type="SUPFAM" id="SSF57716">
    <property type="entry name" value="Glucocorticoid receptor-like (DNA-binding domain)"/>
    <property type="match status" value="2"/>
</dbReference>
<dbReference type="PANTHER" id="PTHR24205">
    <property type="entry name" value="FOUR AND A HALF LIM DOMAINS PROTEIN"/>
    <property type="match status" value="1"/>
</dbReference>
<protein>
    <submittedName>
        <fullName evidence="11">Uncharacterized protein AlNc14C1G33</fullName>
    </submittedName>
</protein>
<feature type="domain" description="SH3" evidence="9">
    <location>
        <begin position="38"/>
        <end position="98"/>
    </location>
</feature>
<feature type="compositionally biased region" description="Low complexity" evidence="8">
    <location>
        <begin position="362"/>
        <end position="371"/>
    </location>
</feature>
<evidence type="ECO:0000256" key="4">
    <source>
        <dbReference type="ARBA" id="ARBA00022833"/>
    </source>
</evidence>
<organism evidence="11">
    <name type="scientific">Albugo laibachii Nc14</name>
    <dbReference type="NCBI Taxonomy" id="890382"/>
    <lineage>
        <taxon>Eukaryota</taxon>
        <taxon>Sar</taxon>
        <taxon>Stramenopiles</taxon>
        <taxon>Oomycota</taxon>
        <taxon>Peronosporomycetes</taxon>
        <taxon>Albuginales</taxon>
        <taxon>Albuginaceae</taxon>
        <taxon>Albugo</taxon>
    </lineage>
</organism>
<evidence type="ECO:0000256" key="8">
    <source>
        <dbReference type="SAM" id="MobiDB-lite"/>
    </source>
</evidence>
<dbReference type="PROSITE" id="PS00478">
    <property type="entry name" value="LIM_DOMAIN_1"/>
    <property type="match status" value="3"/>
</dbReference>
<dbReference type="GO" id="GO:0003712">
    <property type="term" value="F:transcription coregulator activity"/>
    <property type="evidence" value="ECO:0007669"/>
    <property type="project" value="TreeGrafter"/>
</dbReference>
<feature type="domain" description="LIM zinc-binding" evidence="10">
    <location>
        <begin position="514"/>
        <end position="574"/>
    </location>
</feature>
<dbReference type="PANTHER" id="PTHR24205:SF16">
    <property type="entry name" value="GH01042P-RELATED"/>
    <property type="match status" value="1"/>
</dbReference>
<feature type="domain" description="LIM zinc-binding" evidence="10">
    <location>
        <begin position="575"/>
        <end position="632"/>
    </location>
</feature>
<dbReference type="GO" id="GO:0005634">
    <property type="term" value="C:nucleus"/>
    <property type="evidence" value="ECO:0007669"/>
    <property type="project" value="TreeGrafter"/>
</dbReference>
<dbReference type="Pfam" id="PF00018">
    <property type="entry name" value="SH3_1"/>
    <property type="match status" value="1"/>
</dbReference>
<feature type="region of interest" description="Disordered" evidence="8">
    <location>
        <begin position="476"/>
        <end position="499"/>
    </location>
</feature>
<dbReference type="AlphaFoldDB" id="F0VYN1"/>
<dbReference type="InterPro" id="IPR001781">
    <property type="entry name" value="Znf_LIM"/>
</dbReference>
<dbReference type="InterPro" id="IPR001452">
    <property type="entry name" value="SH3_domain"/>
</dbReference>
<keyword evidence="2 6" id="KW-0479">Metal-binding</keyword>